<sequence length="109" mass="12672">MTCCLSFYILSNILRRKLPIVFLQILTCEDHFVLRSIIISGQIVLDLICTERYIMQSSCHQFGFQNEIHRLVQAPAVTRQDGVQCSFSIKPKQEISSWYLQLCTQLRGF</sequence>
<keyword evidence="2" id="KW-1185">Reference proteome</keyword>
<accession>A0ABP1KPZ9</accession>
<protein>
    <submittedName>
        <fullName evidence="1">Hypothetical_protein</fullName>
    </submittedName>
</protein>
<name>A0ABP1KPZ9_9EUKA</name>
<comment type="caution">
    <text evidence="1">The sequence shown here is derived from an EMBL/GenBank/DDBJ whole genome shotgun (WGS) entry which is preliminary data.</text>
</comment>
<evidence type="ECO:0000313" key="1">
    <source>
        <dbReference type="EMBL" id="CAL6066813.1"/>
    </source>
</evidence>
<gene>
    <name evidence="1" type="ORF">HINF_LOCUS52724</name>
</gene>
<evidence type="ECO:0000313" key="2">
    <source>
        <dbReference type="Proteomes" id="UP001642409"/>
    </source>
</evidence>
<dbReference type="EMBL" id="CAXDID020000264">
    <property type="protein sequence ID" value="CAL6066813.1"/>
    <property type="molecule type" value="Genomic_DNA"/>
</dbReference>
<organism evidence="1 2">
    <name type="scientific">Hexamita inflata</name>
    <dbReference type="NCBI Taxonomy" id="28002"/>
    <lineage>
        <taxon>Eukaryota</taxon>
        <taxon>Metamonada</taxon>
        <taxon>Diplomonadida</taxon>
        <taxon>Hexamitidae</taxon>
        <taxon>Hexamitinae</taxon>
        <taxon>Hexamita</taxon>
    </lineage>
</organism>
<proteinExistence type="predicted"/>
<reference evidence="1 2" key="1">
    <citation type="submission" date="2024-07" db="EMBL/GenBank/DDBJ databases">
        <authorList>
            <person name="Akdeniz Z."/>
        </authorList>
    </citation>
    <scope>NUCLEOTIDE SEQUENCE [LARGE SCALE GENOMIC DNA]</scope>
</reference>
<dbReference type="Proteomes" id="UP001642409">
    <property type="component" value="Unassembled WGS sequence"/>
</dbReference>